<evidence type="ECO:0000256" key="1">
    <source>
        <dbReference type="ARBA" id="ARBA00023002"/>
    </source>
</evidence>
<dbReference type="InterPro" id="IPR013154">
    <property type="entry name" value="ADH-like_N"/>
</dbReference>
<gene>
    <name evidence="3" type="ORF">A9F13_03g01386</name>
</gene>
<dbReference type="PANTHER" id="PTHR43401:SF5">
    <property type="entry name" value="ALCOHOL DEHYDROGENASE-RELATED"/>
    <property type="match status" value="1"/>
</dbReference>
<dbReference type="Gene3D" id="3.90.180.10">
    <property type="entry name" value="Medium-chain alcohol dehydrogenases, catalytic domain"/>
    <property type="match status" value="1"/>
</dbReference>
<dbReference type="KEGG" id="clus:A9F13_03g01386"/>
<dbReference type="Pfam" id="PF00107">
    <property type="entry name" value="ADH_zinc_N"/>
    <property type="match status" value="1"/>
</dbReference>
<dbReference type="InterPro" id="IPR013149">
    <property type="entry name" value="ADH-like_C"/>
</dbReference>
<dbReference type="PANTHER" id="PTHR43401">
    <property type="entry name" value="L-THREONINE 3-DEHYDROGENASE"/>
    <property type="match status" value="1"/>
</dbReference>
<dbReference type="InterPro" id="IPR050129">
    <property type="entry name" value="Zn_alcohol_dh"/>
</dbReference>
<keyword evidence="1" id="KW-0560">Oxidoreductase</keyword>
<dbReference type="SUPFAM" id="SSF51735">
    <property type="entry name" value="NAD(P)-binding Rossmann-fold domains"/>
    <property type="match status" value="1"/>
</dbReference>
<evidence type="ECO:0000313" key="3">
    <source>
        <dbReference type="EMBL" id="OVF10007.1"/>
    </source>
</evidence>
<sequence>MSIPSLQVGYGIVHGNQKLVRFDNLPVPEPQAGEVLLKIEAAGLCRSDFHILIVQDPRLPKKMVMGHEVCGSIAKVGPSLKDNASYSIGKKFALVIADACGTCSNCRKGVDNLCSGNQDKAYGISQDGGFQQFLLVKNPRSLVEIPENVSFAEAAAASDAILTPFHAIMKVKHLLAPTTKVLVFGAGGLGLNAVQILANFGCHIVVVDRKPGNEEIAKKFGAAEFYTNADEIAHDPESFQVCLDFVGNQETSDGCVEYIAPAGKILSVGLGKMRLNIPNYDLARREVEYIFNFGGTSEDQAQVLQWISLGKLKPLVTTTSMDQLPAYFEKMAKGEIVGRVAFVPNERPSKL</sequence>
<dbReference type="Pfam" id="PF08240">
    <property type="entry name" value="ADH_N"/>
    <property type="match status" value="1"/>
</dbReference>
<feature type="domain" description="Enoyl reductase (ER)" evidence="2">
    <location>
        <begin position="15"/>
        <end position="342"/>
    </location>
</feature>
<dbReference type="GO" id="GO:0016491">
    <property type="term" value="F:oxidoreductase activity"/>
    <property type="evidence" value="ECO:0007669"/>
    <property type="project" value="UniProtKB-KW"/>
</dbReference>
<accession>A0AA91T3A7</accession>
<dbReference type="AlphaFoldDB" id="A0AA91T3A7"/>
<dbReference type="Proteomes" id="UP000195602">
    <property type="component" value="Unassembled WGS sequence"/>
</dbReference>
<reference evidence="3 4" key="1">
    <citation type="submission" date="2017-04" db="EMBL/GenBank/DDBJ databases">
        <title>Draft genome of the yeast Clavispora lusitaniae type strain CBS 6936.</title>
        <authorList>
            <person name="Durrens P."/>
            <person name="Klopp C."/>
            <person name="Biteau N."/>
            <person name="Fitton-Ouhabi V."/>
            <person name="Dementhon K."/>
            <person name="Accoceberry I."/>
            <person name="Sherman D.J."/>
            <person name="Noel T."/>
        </authorList>
    </citation>
    <scope>NUCLEOTIDE SEQUENCE [LARGE SCALE GENOMIC DNA]</scope>
    <source>
        <strain evidence="3 4">CBS 6936</strain>
    </source>
</reference>
<comment type="caution">
    <text evidence="3">The sequence shown here is derived from an EMBL/GenBank/DDBJ whole genome shotgun (WGS) entry which is preliminary data.</text>
</comment>
<dbReference type="EMBL" id="LYUB02000003">
    <property type="protein sequence ID" value="OVF10007.1"/>
    <property type="molecule type" value="Genomic_DNA"/>
</dbReference>
<dbReference type="InterPro" id="IPR011032">
    <property type="entry name" value="GroES-like_sf"/>
</dbReference>
<proteinExistence type="predicted"/>
<dbReference type="Gene3D" id="3.40.50.720">
    <property type="entry name" value="NAD(P)-binding Rossmann-like Domain"/>
    <property type="match status" value="1"/>
</dbReference>
<dbReference type="InterPro" id="IPR036291">
    <property type="entry name" value="NAD(P)-bd_dom_sf"/>
</dbReference>
<dbReference type="InterPro" id="IPR020843">
    <property type="entry name" value="ER"/>
</dbReference>
<organism evidence="3 4">
    <name type="scientific">Clavispora lusitaniae</name>
    <name type="common">Candida lusitaniae</name>
    <dbReference type="NCBI Taxonomy" id="36911"/>
    <lineage>
        <taxon>Eukaryota</taxon>
        <taxon>Fungi</taxon>
        <taxon>Dikarya</taxon>
        <taxon>Ascomycota</taxon>
        <taxon>Saccharomycotina</taxon>
        <taxon>Pichiomycetes</taxon>
        <taxon>Metschnikowiaceae</taxon>
        <taxon>Clavispora</taxon>
    </lineage>
</organism>
<evidence type="ECO:0000313" key="4">
    <source>
        <dbReference type="Proteomes" id="UP000195602"/>
    </source>
</evidence>
<dbReference type="SMART" id="SM00829">
    <property type="entry name" value="PKS_ER"/>
    <property type="match status" value="1"/>
</dbReference>
<protein>
    <submittedName>
        <fullName evidence="3">Alcohol dehydrogenase</fullName>
    </submittedName>
</protein>
<evidence type="ECO:0000259" key="2">
    <source>
        <dbReference type="SMART" id="SM00829"/>
    </source>
</evidence>
<dbReference type="SUPFAM" id="SSF50129">
    <property type="entry name" value="GroES-like"/>
    <property type="match status" value="1"/>
</dbReference>
<name>A0AA91T3A7_CLALS</name>
<dbReference type="CDD" id="cd08254">
    <property type="entry name" value="hydroxyacyl_CoA_DH"/>
    <property type="match status" value="1"/>
</dbReference>